<protein>
    <submittedName>
        <fullName evidence="2">Putative secreted protein</fullName>
    </submittedName>
</protein>
<reference evidence="2" key="1">
    <citation type="submission" date="2018-01" db="EMBL/GenBank/DDBJ databases">
        <title>An insight into the sialome of Amazonian anophelines.</title>
        <authorList>
            <person name="Ribeiro J.M."/>
            <person name="Scarpassa V."/>
            <person name="Calvo E."/>
        </authorList>
    </citation>
    <scope>NUCLEOTIDE SEQUENCE</scope>
    <source>
        <tissue evidence="2">Salivary glands</tissue>
    </source>
</reference>
<feature type="signal peptide" evidence="1">
    <location>
        <begin position="1"/>
        <end position="16"/>
    </location>
</feature>
<feature type="chain" id="PRO_5014643200" evidence="1">
    <location>
        <begin position="17"/>
        <end position="98"/>
    </location>
</feature>
<proteinExistence type="predicted"/>
<evidence type="ECO:0000313" key="2">
    <source>
        <dbReference type="EMBL" id="MBW47115.1"/>
    </source>
</evidence>
<dbReference type="AlphaFoldDB" id="A0A2M4B253"/>
<keyword evidence="1" id="KW-0732">Signal</keyword>
<name>A0A2M4B253_9DIPT</name>
<evidence type="ECO:0000256" key="1">
    <source>
        <dbReference type="SAM" id="SignalP"/>
    </source>
</evidence>
<organism evidence="2">
    <name type="scientific">Anopheles triannulatus</name>
    <dbReference type="NCBI Taxonomy" id="58253"/>
    <lineage>
        <taxon>Eukaryota</taxon>
        <taxon>Metazoa</taxon>
        <taxon>Ecdysozoa</taxon>
        <taxon>Arthropoda</taxon>
        <taxon>Hexapoda</taxon>
        <taxon>Insecta</taxon>
        <taxon>Pterygota</taxon>
        <taxon>Neoptera</taxon>
        <taxon>Endopterygota</taxon>
        <taxon>Diptera</taxon>
        <taxon>Nematocera</taxon>
        <taxon>Culicoidea</taxon>
        <taxon>Culicidae</taxon>
        <taxon>Anophelinae</taxon>
        <taxon>Anopheles</taxon>
    </lineage>
</organism>
<dbReference type="EMBL" id="GGFK01013794">
    <property type="protein sequence ID" value="MBW47115.1"/>
    <property type="molecule type" value="Transcribed_RNA"/>
</dbReference>
<sequence length="98" mass="10876">MLGVIWPGKIVWYLFALPPPLPPPLLLLVLPDTGADDMPPMDEDSILHLVANFPFPSAELIASMPADDCPRLSMSINDSTVYEDFIFDSEGFLLIDWS</sequence>
<accession>A0A2M4B253</accession>